<evidence type="ECO:0000256" key="3">
    <source>
        <dbReference type="ARBA" id="ARBA00022475"/>
    </source>
</evidence>
<evidence type="ECO:0000256" key="9">
    <source>
        <dbReference type="ARBA" id="ARBA00023136"/>
    </source>
</evidence>
<evidence type="ECO:0000313" key="14">
    <source>
        <dbReference type="Proteomes" id="UP001190926"/>
    </source>
</evidence>
<comment type="subcellular location">
    <subcellularLocation>
        <location evidence="1">Cell membrane</location>
        <topology evidence="1">Single-pass membrane protein</topology>
    </subcellularLocation>
</comment>
<dbReference type="Gene3D" id="3.30.200.20">
    <property type="entry name" value="Phosphorylase Kinase, domain 1"/>
    <property type="match status" value="1"/>
</dbReference>
<dbReference type="SMART" id="SM00369">
    <property type="entry name" value="LRR_TYP"/>
    <property type="match status" value="9"/>
</dbReference>
<evidence type="ECO:0000256" key="2">
    <source>
        <dbReference type="ARBA" id="ARBA00009592"/>
    </source>
</evidence>
<dbReference type="Pfam" id="PF13855">
    <property type="entry name" value="LRR_8"/>
    <property type="match status" value="1"/>
</dbReference>
<keyword evidence="4" id="KW-0433">Leucine-rich repeat</keyword>
<dbReference type="SMART" id="SM00365">
    <property type="entry name" value="LRR_SD22"/>
    <property type="match status" value="6"/>
</dbReference>
<protein>
    <recommendedName>
        <fullName evidence="12">Protein kinase domain-containing protein</fullName>
    </recommendedName>
</protein>
<keyword evidence="10" id="KW-0325">Glycoprotein</keyword>
<dbReference type="PRINTS" id="PR00019">
    <property type="entry name" value="LEURICHRPT"/>
</dbReference>
<dbReference type="PANTHER" id="PTHR27008:SF585">
    <property type="entry name" value="PROTEIN KINASE DOMAIN-CONTAINING PROTEIN"/>
    <property type="match status" value="1"/>
</dbReference>
<dbReference type="InterPro" id="IPR001611">
    <property type="entry name" value="Leu-rich_rpt"/>
</dbReference>
<dbReference type="Pfam" id="PF08263">
    <property type="entry name" value="LRRNT_2"/>
    <property type="match status" value="1"/>
</dbReference>
<keyword evidence="5" id="KW-0812">Transmembrane</keyword>
<dbReference type="InterPro" id="IPR013210">
    <property type="entry name" value="LRR_N_plant-typ"/>
</dbReference>
<dbReference type="InterPro" id="IPR000719">
    <property type="entry name" value="Prot_kinase_dom"/>
</dbReference>
<evidence type="ECO:0000256" key="5">
    <source>
        <dbReference type="ARBA" id="ARBA00022692"/>
    </source>
</evidence>
<dbReference type="FunFam" id="3.80.10.10:FF:000129">
    <property type="entry name" value="Leucine-rich repeat receptor-like kinase"/>
    <property type="match status" value="1"/>
</dbReference>
<dbReference type="InterPro" id="IPR003591">
    <property type="entry name" value="Leu-rich_rpt_typical-subtyp"/>
</dbReference>
<dbReference type="GO" id="GO:0005524">
    <property type="term" value="F:ATP binding"/>
    <property type="evidence" value="ECO:0007669"/>
    <property type="project" value="InterPro"/>
</dbReference>
<accession>A0AAD4P3L7</accession>
<dbReference type="InterPro" id="IPR001245">
    <property type="entry name" value="Ser-Thr/Tyr_kinase_cat_dom"/>
</dbReference>
<evidence type="ECO:0000256" key="4">
    <source>
        <dbReference type="ARBA" id="ARBA00022614"/>
    </source>
</evidence>
<evidence type="ECO:0000256" key="1">
    <source>
        <dbReference type="ARBA" id="ARBA00004162"/>
    </source>
</evidence>
<dbReference type="InterPro" id="IPR032675">
    <property type="entry name" value="LRR_dom_sf"/>
</dbReference>
<evidence type="ECO:0000256" key="10">
    <source>
        <dbReference type="ARBA" id="ARBA00023180"/>
    </source>
</evidence>
<dbReference type="Gene3D" id="1.10.510.10">
    <property type="entry name" value="Transferase(Phosphotransferase) domain 1"/>
    <property type="match status" value="1"/>
</dbReference>
<dbReference type="SUPFAM" id="SSF52058">
    <property type="entry name" value="L domain-like"/>
    <property type="match status" value="1"/>
</dbReference>
<keyword evidence="14" id="KW-1185">Reference proteome</keyword>
<dbReference type="GO" id="GO:0051707">
    <property type="term" value="P:response to other organism"/>
    <property type="evidence" value="ECO:0007669"/>
    <property type="project" value="UniProtKB-ARBA"/>
</dbReference>
<keyword evidence="3" id="KW-1003">Cell membrane</keyword>
<dbReference type="PROSITE" id="PS50011">
    <property type="entry name" value="PROTEIN_KINASE_DOM"/>
    <property type="match status" value="1"/>
</dbReference>
<dbReference type="PANTHER" id="PTHR27008">
    <property type="entry name" value="OS04G0122200 PROTEIN"/>
    <property type="match status" value="1"/>
</dbReference>
<comment type="caution">
    <text evidence="13">The sequence shown here is derived from an EMBL/GenBank/DDBJ whole genome shotgun (WGS) entry which is preliminary data.</text>
</comment>
<evidence type="ECO:0000256" key="11">
    <source>
        <dbReference type="SAM" id="SignalP"/>
    </source>
</evidence>
<evidence type="ECO:0000256" key="6">
    <source>
        <dbReference type="ARBA" id="ARBA00022729"/>
    </source>
</evidence>
<feature type="domain" description="Protein kinase" evidence="12">
    <location>
        <begin position="693"/>
        <end position="967"/>
    </location>
</feature>
<dbReference type="EMBL" id="SDAM02000285">
    <property type="protein sequence ID" value="KAH6824921.1"/>
    <property type="molecule type" value="Genomic_DNA"/>
</dbReference>
<feature type="signal peptide" evidence="11">
    <location>
        <begin position="1"/>
        <end position="24"/>
    </location>
</feature>
<evidence type="ECO:0000259" key="12">
    <source>
        <dbReference type="PROSITE" id="PS50011"/>
    </source>
</evidence>
<name>A0AAD4P3L7_PERFH</name>
<dbReference type="Pfam" id="PF00560">
    <property type="entry name" value="LRR_1"/>
    <property type="match status" value="8"/>
</dbReference>
<keyword evidence="7" id="KW-0677">Repeat</keyword>
<organism evidence="13 14">
    <name type="scientific">Perilla frutescens var. hirtella</name>
    <name type="common">Perilla citriodora</name>
    <name type="synonym">Perilla setoyensis</name>
    <dbReference type="NCBI Taxonomy" id="608512"/>
    <lineage>
        <taxon>Eukaryota</taxon>
        <taxon>Viridiplantae</taxon>
        <taxon>Streptophyta</taxon>
        <taxon>Embryophyta</taxon>
        <taxon>Tracheophyta</taxon>
        <taxon>Spermatophyta</taxon>
        <taxon>Magnoliopsida</taxon>
        <taxon>eudicotyledons</taxon>
        <taxon>Gunneridae</taxon>
        <taxon>Pentapetalae</taxon>
        <taxon>asterids</taxon>
        <taxon>lamiids</taxon>
        <taxon>Lamiales</taxon>
        <taxon>Lamiaceae</taxon>
        <taxon>Nepetoideae</taxon>
        <taxon>Elsholtzieae</taxon>
        <taxon>Perilla</taxon>
    </lineage>
</organism>
<dbReference type="Gene3D" id="3.80.10.10">
    <property type="entry name" value="Ribonuclease Inhibitor"/>
    <property type="match status" value="4"/>
</dbReference>
<dbReference type="AlphaFoldDB" id="A0AAD4P3L7"/>
<evidence type="ECO:0000313" key="13">
    <source>
        <dbReference type="EMBL" id="KAH6824921.1"/>
    </source>
</evidence>
<dbReference type="GO" id="GO:0005886">
    <property type="term" value="C:plasma membrane"/>
    <property type="evidence" value="ECO:0007669"/>
    <property type="project" value="UniProtKB-SubCell"/>
</dbReference>
<comment type="similarity">
    <text evidence="2">Belongs to the RLP family.</text>
</comment>
<keyword evidence="8" id="KW-1133">Transmembrane helix</keyword>
<gene>
    <name evidence="13" type="ORF">C2S53_002757</name>
</gene>
<dbReference type="SUPFAM" id="SSF52047">
    <property type="entry name" value="RNI-like"/>
    <property type="match status" value="1"/>
</dbReference>
<dbReference type="InterPro" id="IPR051809">
    <property type="entry name" value="Plant_receptor-like_S/T_kinase"/>
</dbReference>
<reference evidence="13 14" key="1">
    <citation type="journal article" date="2021" name="Nat. Commun.">
        <title>Incipient diploidization of the medicinal plant Perilla within 10,000 years.</title>
        <authorList>
            <person name="Zhang Y."/>
            <person name="Shen Q."/>
            <person name="Leng L."/>
            <person name="Zhang D."/>
            <person name="Chen S."/>
            <person name="Shi Y."/>
            <person name="Ning Z."/>
            <person name="Chen S."/>
        </authorList>
    </citation>
    <scope>NUCLEOTIDE SEQUENCE [LARGE SCALE GENOMIC DNA]</scope>
    <source>
        <strain evidence="14">cv. PC099</strain>
    </source>
</reference>
<feature type="chain" id="PRO_5042158154" description="Protein kinase domain-containing protein" evidence="11">
    <location>
        <begin position="25"/>
        <end position="976"/>
    </location>
</feature>
<dbReference type="GO" id="GO:0004672">
    <property type="term" value="F:protein kinase activity"/>
    <property type="evidence" value="ECO:0007669"/>
    <property type="project" value="InterPro"/>
</dbReference>
<dbReference type="InterPro" id="IPR011009">
    <property type="entry name" value="Kinase-like_dom_sf"/>
</dbReference>
<dbReference type="FunFam" id="3.80.10.10:FF:000095">
    <property type="entry name" value="LRR receptor-like serine/threonine-protein kinase GSO1"/>
    <property type="match status" value="1"/>
</dbReference>
<dbReference type="GO" id="GO:0006952">
    <property type="term" value="P:defense response"/>
    <property type="evidence" value="ECO:0007669"/>
    <property type="project" value="UniProtKB-ARBA"/>
</dbReference>
<evidence type="ECO:0000256" key="7">
    <source>
        <dbReference type="ARBA" id="ARBA00022737"/>
    </source>
</evidence>
<sequence>MGKEGTLLLLLGVFSLRICCVAPAASLNKSGVDEFSLLSIKAYINSDILASNWSKETSFCSWTGIMCGKGHPERVTALNLSSMGLHGTIAKEIGNLTFLRFLDMSNNSISGLIPGEIGFLRKLQGLNLSNNYLTGDIPTSLSGCLQLRMFDSSYNNLSGKVPTGVWSWSQLQQLSLSRNYFTGTVPPSIGNLSKLEAFDISENSFYGTVVPEMGQLSSLRILNLRTNNLSGEVPQAIFNLSMLEFLSLRENNLSGILPFSIDKGLPNIRQIFLGNIQRRFDLLANQFHGKIPSSISNLSKLVTLDLSDNSFTHVPLTLGSLHQLQVLNLEANQLVTDLSNPEQDFLSSLASCKSLKFLQISFNLITGVLPKSLGSSNLSESLETFEAFSCKILSPIPNEIGNLSSLLGLNLGYNHFTGTIPSTLGRLRSLRNLEIHGNRFHGSISPVLCNLDHLYSLNLATNNLSGQLPSCLGNLSSLREIYMSHNELNSSIASILWFQKGVSNNVKNLIALDLSWNQLSGEIPNTISQLENLVRLSLSRNKLKGRIVKSFTDLKDLQHLDLSHNSISGPIPKSLEALSHLNYFDVSFNELSGEIPDGGSFVNFTSEFFIGNKRLCGAPRFQVKKCKSLSKKRRLSYLSLLIVVVIGLVRILVRKHSVREASLSETLTPYDYVHRCNLNLISYREIRHVIGNRDKENLIARGGIASVYLGRFPDLYGEEVYAVKVFDSDEAGAFDSFNTELYICSSVRHRNLVKVVGVCSNSDFKALVMPYMPNGDLEKWLYCANCSLNFFERLRIMTDVAFAMEHLHRYHVHTIVHCDLNPKNILLDEDMVAHVGDFGIAKIIVEEGYQMFSIHLGTIGYMAPEVGSDGRISTAADVYSYGILLIETLSRRKPTDEKFSAWRVSMRDFVLDIVEDELMNTEENRDQLEFRLTEAVILARECLAFSPMDRPRMTDVAVRIARIYSYFKNVLDSLLA</sequence>
<dbReference type="Proteomes" id="UP001190926">
    <property type="component" value="Unassembled WGS sequence"/>
</dbReference>
<dbReference type="FunFam" id="3.80.10.10:FF:000299">
    <property type="entry name" value="Piriformospora indica-insensitive protein 2"/>
    <property type="match status" value="1"/>
</dbReference>
<keyword evidence="6 11" id="KW-0732">Signal</keyword>
<dbReference type="FunFam" id="3.80.10.10:FF:000111">
    <property type="entry name" value="LRR receptor-like serine/threonine-protein kinase ERECTA"/>
    <property type="match status" value="1"/>
</dbReference>
<keyword evidence="9" id="KW-0472">Membrane</keyword>
<evidence type="ECO:0000256" key="8">
    <source>
        <dbReference type="ARBA" id="ARBA00022989"/>
    </source>
</evidence>
<dbReference type="Pfam" id="PF07714">
    <property type="entry name" value="PK_Tyr_Ser-Thr"/>
    <property type="match status" value="1"/>
</dbReference>
<proteinExistence type="inferred from homology"/>
<dbReference type="SUPFAM" id="SSF56112">
    <property type="entry name" value="Protein kinase-like (PK-like)"/>
    <property type="match status" value="1"/>
</dbReference>